<accession>Q2S7T8</accession>
<evidence type="ECO:0000256" key="2">
    <source>
        <dbReference type="ARBA" id="ARBA00022603"/>
    </source>
</evidence>
<dbReference type="REBASE" id="11724">
    <property type="entry name" value="M.HchORF6653P"/>
</dbReference>
<name>Q2S7T8_HAHCH</name>
<sequence length="404" mass="44853">MSDKTFIEFFAGIGLMHAGLVGSGWRCAYANDIDPKKYQMYRDRFGDAGYYHIGDVWETDEVVERIEQAPLLATASFPCVDLSLAGKRSGLSGDESGTFYGFAAALRGLKEKGRQPKVVLIENVMGFLTANKGRDFQAACQELADLGYWIDAFSVDAKHFVPQSRPRIFILGCLQEALPDGHSLKPDDAVGVADSEWRRRIDAQDGIRPKSVRAALLGMNLPTGLFCQDVKDLPPVKTNLRDVIDVDAGEWWEPEQVKKHWNEMSAGHQNVLSELKRQDDFSVGGMYRRVRNGESRTEIRTDGIAGCLRTPRGGSSRQMVFVAGKGQLKMRWMSPVEYARLQGASDFPISVGVNQALFGFGDAVCVPAIEWIARHCLEPIYHTLALRETRKESIQADLFASTPA</sequence>
<keyword evidence="5" id="KW-0680">Restriction system</keyword>
<dbReference type="InterPro" id="IPR001525">
    <property type="entry name" value="C5_MeTfrase"/>
</dbReference>
<evidence type="ECO:0000313" key="10">
    <source>
        <dbReference type="Proteomes" id="UP000000238"/>
    </source>
</evidence>
<evidence type="ECO:0000256" key="5">
    <source>
        <dbReference type="ARBA" id="ARBA00022747"/>
    </source>
</evidence>
<keyword evidence="10" id="KW-1185">Reference proteome</keyword>
<dbReference type="SUPFAM" id="SSF53335">
    <property type="entry name" value="S-adenosyl-L-methionine-dependent methyltransferases"/>
    <property type="match status" value="1"/>
</dbReference>
<dbReference type="NCBIfam" id="TIGR00675">
    <property type="entry name" value="dcm"/>
    <property type="match status" value="1"/>
</dbReference>
<dbReference type="KEGG" id="hch:HCH_06653"/>
<dbReference type="EMBL" id="CP000155">
    <property type="protein sequence ID" value="ABC33286.1"/>
    <property type="molecule type" value="Genomic_DNA"/>
</dbReference>
<comment type="similarity">
    <text evidence="7 8">Belongs to the class I-like SAM-binding methyltransferase superfamily. C5-methyltransferase family.</text>
</comment>
<keyword evidence="4 7" id="KW-0949">S-adenosyl-L-methionine</keyword>
<dbReference type="EC" id="2.1.1.37" evidence="1"/>
<dbReference type="GO" id="GO:0003886">
    <property type="term" value="F:DNA (cytosine-5-)-methyltransferase activity"/>
    <property type="evidence" value="ECO:0007669"/>
    <property type="project" value="UniProtKB-EC"/>
</dbReference>
<dbReference type="PROSITE" id="PS51679">
    <property type="entry name" value="SAM_MT_C5"/>
    <property type="match status" value="1"/>
</dbReference>
<gene>
    <name evidence="9" type="ordered locus">HCH_06653</name>
</gene>
<keyword evidence="2 7" id="KW-0489">Methyltransferase</keyword>
<evidence type="ECO:0000313" key="9">
    <source>
        <dbReference type="EMBL" id="ABC33286.1"/>
    </source>
</evidence>
<dbReference type="PANTHER" id="PTHR46098">
    <property type="entry name" value="TRNA (CYTOSINE(38)-C(5))-METHYLTRANSFERASE"/>
    <property type="match status" value="1"/>
</dbReference>
<dbReference type="OrthoDB" id="9813719at2"/>
<keyword evidence="3 7" id="KW-0808">Transferase</keyword>
<dbReference type="InterPro" id="IPR050750">
    <property type="entry name" value="C5-MTase"/>
</dbReference>
<dbReference type="eggNOG" id="COG0270">
    <property type="taxonomic scope" value="Bacteria"/>
</dbReference>
<dbReference type="Proteomes" id="UP000000238">
    <property type="component" value="Chromosome"/>
</dbReference>
<evidence type="ECO:0000256" key="3">
    <source>
        <dbReference type="ARBA" id="ARBA00022679"/>
    </source>
</evidence>
<feature type="active site" evidence="7">
    <location>
        <position position="79"/>
    </location>
</feature>
<evidence type="ECO:0000256" key="8">
    <source>
        <dbReference type="RuleBase" id="RU000416"/>
    </source>
</evidence>
<evidence type="ECO:0000256" key="7">
    <source>
        <dbReference type="PROSITE-ProRule" id="PRU01016"/>
    </source>
</evidence>
<evidence type="ECO:0000256" key="4">
    <source>
        <dbReference type="ARBA" id="ARBA00022691"/>
    </source>
</evidence>
<comment type="catalytic activity">
    <reaction evidence="6">
        <text>a 2'-deoxycytidine in DNA + S-adenosyl-L-methionine = a 5-methyl-2'-deoxycytidine in DNA + S-adenosyl-L-homocysteine + H(+)</text>
        <dbReference type="Rhea" id="RHEA:13681"/>
        <dbReference type="Rhea" id="RHEA-COMP:11369"/>
        <dbReference type="Rhea" id="RHEA-COMP:11370"/>
        <dbReference type="ChEBI" id="CHEBI:15378"/>
        <dbReference type="ChEBI" id="CHEBI:57856"/>
        <dbReference type="ChEBI" id="CHEBI:59789"/>
        <dbReference type="ChEBI" id="CHEBI:85452"/>
        <dbReference type="ChEBI" id="CHEBI:85454"/>
        <dbReference type="EC" id="2.1.1.37"/>
    </reaction>
</comment>
<reference evidence="9 10" key="1">
    <citation type="journal article" date="2005" name="Nucleic Acids Res.">
        <title>Genomic blueprint of Hahella chejuensis, a marine microbe producing an algicidal agent.</title>
        <authorList>
            <person name="Jeong H."/>
            <person name="Yim J.H."/>
            <person name="Lee C."/>
            <person name="Choi S.-H."/>
            <person name="Park Y.K."/>
            <person name="Yoon S.H."/>
            <person name="Hur C.-G."/>
            <person name="Kang H.-Y."/>
            <person name="Kim D."/>
            <person name="Lee H.H."/>
            <person name="Park K.H."/>
            <person name="Park S.-H."/>
            <person name="Park H.-S."/>
            <person name="Lee H.K."/>
            <person name="Oh T.K."/>
            <person name="Kim J.F."/>
        </authorList>
    </citation>
    <scope>NUCLEOTIDE SEQUENCE [LARGE SCALE GENOMIC DNA]</scope>
    <source>
        <strain evidence="9 10">KCTC 2396</strain>
    </source>
</reference>
<dbReference type="PANTHER" id="PTHR46098:SF1">
    <property type="entry name" value="TRNA (CYTOSINE(38)-C(5))-METHYLTRANSFERASE"/>
    <property type="match status" value="1"/>
</dbReference>
<dbReference type="STRING" id="349521.HCH_06653"/>
<dbReference type="HOGENOM" id="CLU_006958_3_0_6"/>
<dbReference type="RefSeq" id="WP_011400338.1">
    <property type="nucleotide sequence ID" value="NC_007645.1"/>
</dbReference>
<dbReference type="AlphaFoldDB" id="Q2S7T8"/>
<evidence type="ECO:0000256" key="1">
    <source>
        <dbReference type="ARBA" id="ARBA00011975"/>
    </source>
</evidence>
<dbReference type="Gene3D" id="3.40.50.150">
    <property type="entry name" value="Vaccinia Virus protein VP39"/>
    <property type="match status" value="1"/>
</dbReference>
<dbReference type="PRINTS" id="PR00105">
    <property type="entry name" value="C5METTRFRASE"/>
</dbReference>
<dbReference type="Pfam" id="PF00145">
    <property type="entry name" value="DNA_methylase"/>
    <property type="match status" value="1"/>
</dbReference>
<evidence type="ECO:0000256" key="6">
    <source>
        <dbReference type="ARBA" id="ARBA00047422"/>
    </source>
</evidence>
<dbReference type="InterPro" id="IPR029063">
    <property type="entry name" value="SAM-dependent_MTases_sf"/>
</dbReference>
<dbReference type="GO" id="GO:0032259">
    <property type="term" value="P:methylation"/>
    <property type="evidence" value="ECO:0007669"/>
    <property type="project" value="UniProtKB-KW"/>
</dbReference>
<proteinExistence type="inferred from homology"/>
<organism evidence="9 10">
    <name type="scientific">Hahella chejuensis (strain KCTC 2396)</name>
    <dbReference type="NCBI Taxonomy" id="349521"/>
    <lineage>
        <taxon>Bacteria</taxon>
        <taxon>Pseudomonadati</taxon>
        <taxon>Pseudomonadota</taxon>
        <taxon>Gammaproteobacteria</taxon>
        <taxon>Oceanospirillales</taxon>
        <taxon>Hahellaceae</taxon>
        <taxon>Hahella</taxon>
    </lineage>
</organism>
<dbReference type="GO" id="GO:0009307">
    <property type="term" value="P:DNA restriction-modification system"/>
    <property type="evidence" value="ECO:0007669"/>
    <property type="project" value="UniProtKB-KW"/>
</dbReference>
<protein>
    <recommendedName>
        <fullName evidence="1">DNA (cytosine-5-)-methyltransferase</fullName>
        <ecNumber evidence="1">2.1.1.37</ecNumber>
    </recommendedName>
</protein>